<dbReference type="PROSITE" id="PS50005">
    <property type="entry name" value="TPR"/>
    <property type="match status" value="1"/>
</dbReference>
<dbReference type="Proteomes" id="UP001209878">
    <property type="component" value="Unassembled WGS sequence"/>
</dbReference>
<keyword evidence="4" id="KW-0802">TPR repeat</keyword>
<dbReference type="SMART" id="SM00028">
    <property type="entry name" value="TPR"/>
    <property type="match status" value="3"/>
</dbReference>
<accession>A0AAD9UIF4</accession>
<feature type="repeat" description="WD" evidence="3">
    <location>
        <begin position="573"/>
        <end position="605"/>
    </location>
</feature>
<dbReference type="Pfam" id="PF00400">
    <property type="entry name" value="WD40"/>
    <property type="match status" value="4"/>
</dbReference>
<organism evidence="6 7">
    <name type="scientific">Ridgeia piscesae</name>
    <name type="common">Tubeworm</name>
    <dbReference type="NCBI Taxonomy" id="27915"/>
    <lineage>
        <taxon>Eukaryota</taxon>
        <taxon>Metazoa</taxon>
        <taxon>Spiralia</taxon>
        <taxon>Lophotrochozoa</taxon>
        <taxon>Annelida</taxon>
        <taxon>Polychaeta</taxon>
        <taxon>Sedentaria</taxon>
        <taxon>Canalipalpata</taxon>
        <taxon>Sabellida</taxon>
        <taxon>Siboglinidae</taxon>
        <taxon>Ridgeia</taxon>
    </lineage>
</organism>
<keyword evidence="7" id="KW-1185">Reference proteome</keyword>
<reference evidence="6" key="1">
    <citation type="journal article" date="2023" name="Mol. Biol. Evol.">
        <title>Third-Generation Sequencing Reveals the Adaptive Role of the Epigenome in Three Deep-Sea Polychaetes.</title>
        <authorList>
            <person name="Perez M."/>
            <person name="Aroh O."/>
            <person name="Sun Y."/>
            <person name="Lan Y."/>
            <person name="Juniper S.K."/>
            <person name="Young C.R."/>
            <person name="Angers B."/>
            <person name="Qian P.Y."/>
        </authorList>
    </citation>
    <scope>NUCLEOTIDE SEQUENCE</scope>
    <source>
        <strain evidence="6">R07B-5</strain>
    </source>
</reference>
<comment type="caution">
    <text evidence="6">The sequence shown here is derived from an EMBL/GenBank/DDBJ whole genome shotgun (WGS) entry which is preliminary data.</text>
</comment>
<evidence type="ECO:0000256" key="3">
    <source>
        <dbReference type="PROSITE-ProRule" id="PRU00221"/>
    </source>
</evidence>
<dbReference type="InterPro" id="IPR001680">
    <property type="entry name" value="WD40_rpt"/>
</dbReference>
<feature type="region of interest" description="Disordered" evidence="5">
    <location>
        <begin position="478"/>
        <end position="512"/>
    </location>
</feature>
<dbReference type="PROSITE" id="PS50294">
    <property type="entry name" value="WD_REPEATS_REGION"/>
    <property type="match status" value="1"/>
</dbReference>
<evidence type="ECO:0000313" key="6">
    <source>
        <dbReference type="EMBL" id="KAK2190733.1"/>
    </source>
</evidence>
<dbReference type="Gene3D" id="2.130.10.10">
    <property type="entry name" value="YVTN repeat-like/Quinoprotein amine dehydrogenase"/>
    <property type="match status" value="2"/>
</dbReference>
<evidence type="ECO:0000256" key="4">
    <source>
        <dbReference type="PROSITE-ProRule" id="PRU00339"/>
    </source>
</evidence>
<dbReference type="SUPFAM" id="SSF50978">
    <property type="entry name" value="WD40 repeat-like"/>
    <property type="match status" value="1"/>
</dbReference>
<feature type="repeat" description="WD" evidence="3">
    <location>
        <begin position="543"/>
        <end position="572"/>
    </location>
</feature>
<dbReference type="PANTHER" id="PTHR15574">
    <property type="entry name" value="WD REPEAT DOMAIN-CONTAINING FAMILY"/>
    <property type="match status" value="1"/>
</dbReference>
<protein>
    <recommendedName>
        <fullName evidence="8">WD and tetratricopeptide repeats protein 1</fullName>
    </recommendedName>
</protein>
<dbReference type="PROSITE" id="PS50082">
    <property type="entry name" value="WD_REPEATS_2"/>
    <property type="match status" value="3"/>
</dbReference>
<evidence type="ECO:0008006" key="8">
    <source>
        <dbReference type="Google" id="ProtNLM"/>
    </source>
</evidence>
<dbReference type="InterPro" id="IPR011990">
    <property type="entry name" value="TPR-like_helical_dom_sf"/>
</dbReference>
<dbReference type="InterPro" id="IPR036322">
    <property type="entry name" value="WD40_repeat_dom_sf"/>
</dbReference>
<feature type="repeat" description="TPR" evidence="4">
    <location>
        <begin position="357"/>
        <end position="390"/>
    </location>
</feature>
<evidence type="ECO:0000313" key="7">
    <source>
        <dbReference type="Proteomes" id="UP001209878"/>
    </source>
</evidence>
<dbReference type="PANTHER" id="PTHR15574:SF40">
    <property type="entry name" value="WD AND TETRATRICOPEPTIDE REPEATS PROTEIN 1"/>
    <property type="match status" value="1"/>
</dbReference>
<feature type="compositionally biased region" description="Basic and acidic residues" evidence="5">
    <location>
        <begin position="609"/>
        <end position="619"/>
    </location>
</feature>
<proteinExistence type="predicted"/>
<dbReference type="GO" id="GO:0005737">
    <property type="term" value="C:cytoplasm"/>
    <property type="evidence" value="ECO:0007669"/>
    <property type="project" value="TreeGrafter"/>
</dbReference>
<feature type="region of interest" description="Disordered" evidence="5">
    <location>
        <begin position="653"/>
        <end position="672"/>
    </location>
</feature>
<feature type="compositionally biased region" description="Basic and acidic residues" evidence="5">
    <location>
        <begin position="478"/>
        <end position="499"/>
    </location>
</feature>
<keyword evidence="2" id="KW-0677">Repeat</keyword>
<dbReference type="Gene3D" id="1.25.40.10">
    <property type="entry name" value="Tetratricopeptide repeat domain"/>
    <property type="match status" value="1"/>
</dbReference>
<evidence type="ECO:0000256" key="5">
    <source>
        <dbReference type="SAM" id="MobiDB-lite"/>
    </source>
</evidence>
<feature type="repeat" description="WD" evidence="3">
    <location>
        <begin position="11"/>
        <end position="43"/>
    </location>
</feature>
<dbReference type="InterPro" id="IPR019734">
    <property type="entry name" value="TPR_rpt"/>
</dbReference>
<dbReference type="SUPFAM" id="SSF48452">
    <property type="entry name" value="TPR-like"/>
    <property type="match status" value="1"/>
</dbReference>
<evidence type="ECO:0000256" key="2">
    <source>
        <dbReference type="ARBA" id="ARBA00022737"/>
    </source>
</evidence>
<dbReference type="AlphaFoldDB" id="A0AAD9UIF4"/>
<feature type="region of interest" description="Disordered" evidence="5">
    <location>
        <begin position="607"/>
        <end position="632"/>
    </location>
</feature>
<sequence>MVRRLGLEKDLEGHSGCVNCLEWNADGSLLASGSDDVQVIIWNPFTYEAVSKIRTGHTGNIFSIKFLPNSNDATVVSGAADCKICVHDLNARETTQVFSCHAGRVKRLATAPNIPFIFWSAAEDGTIMQFDLRCPEMVKSNNPHNVLINLNAHMGAQAEAKCLAINPVHTHQLAVGANDPYVRIYDRRMLDCKSIKFPNDATSRLPWERPILEPDVLSGDDYRLPPGCTQYYVPGHLPQKQRDYRHKYRTLASTYLTYSPDGSELLVNLGGEQIYLFDTNQQHSQRMLDLSSLLVSTNGFAKEACSPSNGFSHHGTTAAAAAAAAATIAASSSDDSERRWSGREGNRFVGEPLSKAVEVIKKRANAVFDNQQYCQAILLYNKAISITPDSAILYGNRAAAYMKRKWDGDMYAALRDCGMAIKLDPNHLKAHFRLAKCLFELSWTAEALECLLHFKSKFPDYVTSHACEALEKDIRASLKKGKEPTAEDRSSPREGRDGRASSPRSQFSISEQETGWRNAATDYKHRFCGHCNTTTDIKEANFFGSNGQYIVAGSDDGSFFMWEKSTTNIVRVLRGDDSIVNCLQPHPSYCMLATSGIDPVVRLWSPMPEDGRKNDREVDNSDDAASANQKRMNADPLEVMLMNMGYRITGLPDADLEEGREGGGGPIQCRPS</sequence>
<evidence type="ECO:0000256" key="1">
    <source>
        <dbReference type="ARBA" id="ARBA00022574"/>
    </source>
</evidence>
<dbReference type="SMART" id="SM00320">
    <property type="entry name" value="WD40"/>
    <property type="match status" value="6"/>
</dbReference>
<dbReference type="EMBL" id="JAODUO010000070">
    <property type="protein sequence ID" value="KAK2190733.1"/>
    <property type="molecule type" value="Genomic_DNA"/>
</dbReference>
<dbReference type="InterPro" id="IPR045151">
    <property type="entry name" value="DCAF8"/>
</dbReference>
<feature type="compositionally biased region" description="Polar residues" evidence="5">
    <location>
        <begin position="502"/>
        <end position="512"/>
    </location>
</feature>
<dbReference type="Pfam" id="PF13414">
    <property type="entry name" value="TPR_11"/>
    <property type="match status" value="1"/>
</dbReference>
<keyword evidence="1 3" id="KW-0853">WD repeat</keyword>
<dbReference type="InterPro" id="IPR015943">
    <property type="entry name" value="WD40/YVTN_repeat-like_dom_sf"/>
</dbReference>
<gene>
    <name evidence="6" type="ORF">NP493_71g02050</name>
</gene>
<dbReference type="GO" id="GO:0080008">
    <property type="term" value="C:Cul4-RING E3 ubiquitin ligase complex"/>
    <property type="evidence" value="ECO:0007669"/>
    <property type="project" value="TreeGrafter"/>
</dbReference>
<dbReference type="GO" id="GO:0045717">
    <property type="term" value="P:negative regulation of fatty acid biosynthetic process"/>
    <property type="evidence" value="ECO:0007669"/>
    <property type="project" value="TreeGrafter"/>
</dbReference>
<name>A0AAD9UIF4_RIDPI</name>